<evidence type="ECO:0000313" key="4">
    <source>
        <dbReference type="EMBL" id="GAD50395.1"/>
    </source>
</evidence>
<dbReference type="PANTHER" id="PTHR43004:SF21">
    <property type="entry name" value="FAD-BINDING DOMAIN-CONTAINING PROTEIN-RELATED"/>
    <property type="match status" value="1"/>
</dbReference>
<keyword evidence="5" id="KW-1185">Reference proteome</keyword>
<dbReference type="InterPro" id="IPR036188">
    <property type="entry name" value="FAD/NAD-bd_sf"/>
</dbReference>
<dbReference type="Gene3D" id="3.40.30.120">
    <property type="match status" value="1"/>
</dbReference>
<name>U2YNI9_9SPHN</name>
<keyword evidence="4" id="KW-0503">Monooxygenase</keyword>
<proteinExistence type="predicted"/>
<dbReference type="OrthoDB" id="9791689at2"/>
<dbReference type="AlphaFoldDB" id="U2YNI9"/>
<dbReference type="eggNOG" id="COG0654">
    <property type="taxonomic scope" value="Bacteria"/>
</dbReference>
<comment type="caution">
    <text evidence="4">The sequence shown here is derived from an EMBL/GenBank/DDBJ whole genome shotgun (WGS) entry which is preliminary data.</text>
</comment>
<evidence type="ECO:0000259" key="3">
    <source>
        <dbReference type="Pfam" id="PF01494"/>
    </source>
</evidence>
<dbReference type="InterPro" id="IPR002938">
    <property type="entry name" value="FAD-bd"/>
</dbReference>
<dbReference type="Proteomes" id="UP000016568">
    <property type="component" value="Unassembled WGS sequence"/>
</dbReference>
<protein>
    <submittedName>
        <fullName evidence="4">Putative phenol monooxygenase</fullName>
    </submittedName>
</protein>
<dbReference type="Gene3D" id="3.50.50.60">
    <property type="entry name" value="FAD/NAD(P)-binding domain"/>
    <property type="match status" value="1"/>
</dbReference>
<dbReference type="KEGG" id="ntd:EGO55_05615"/>
<feature type="domain" description="FAD-binding" evidence="3">
    <location>
        <begin position="5"/>
        <end position="349"/>
    </location>
</feature>
<dbReference type="Pfam" id="PF21274">
    <property type="entry name" value="Rng_hyd_C"/>
    <property type="match status" value="1"/>
</dbReference>
<dbReference type="RefSeq" id="WP_021691213.1">
    <property type="nucleotide sequence ID" value="NZ_BASZ01000009.1"/>
</dbReference>
<keyword evidence="2" id="KW-0274">FAD</keyword>
<keyword evidence="1" id="KW-0285">Flavoprotein</keyword>
<organism evidence="4 5">
    <name type="scientific">Caenibius tardaugens NBRC 16725</name>
    <dbReference type="NCBI Taxonomy" id="1219035"/>
    <lineage>
        <taxon>Bacteria</taxon>
        <taxon>Pseudomonadati</taxon>
        <taxon>Pseudomonadota</taxon>
        <taxon>Alphaproteobacteria</taxon>
        <taxon>Sphingomonadales</taxon>
        <taxon>Erythrobacteraceae</taxon>
        <taxon>Caenibius</taxon>
    </lineage>
</organism>
<dbReference type="PRINTS" id="PR00420">
    <property type="entry name" value="RNGMNOXGNASE"/>
</dbReference>
<evidence type="ECO:0000256" key="2">
    <source>
        <dbReference type="ARBA" id="ARBA00022827"/>
    </source>
</evidence>
<dbReference type="EMBL" id="BASZ01000009">
    <property type="protein sequence ID" value="GAD50395.1"/>
    <property type="molecule type" value="Genomic_DNA"/>
</dbReference>
<accession>U2YNI9</accession>
<dbReference type="GO" id="GO:0016709">
    <property type="term" value="F:oxidoreductase activity, acting on paired donors, with incorporation or reduction of molecular oxygen, NAD(P)H as one donor, and incorporation of one atom of oxygen"/>
    <property type="evidence" value="ECO:0007669"/>
    <property type="project" value="UniProtKB-ARBA"/>
</dbReference>
<evidence type="ECO:0000256" key="1">
    <source>
        <dbReference type="ARBA" id="ARBA00022630"/>
    </source>
</evidence>
<dbReference type="InterPro" id="IPR050641">
    <property type="entry name" value="RIFMO-like"/>
</dbReference>
<reference evidence="4 5" key="1">
    <citation type="submission" date="2013-09" db="EMBL/GenBank/DDBJ databases">
        <title>Whole genome shotgun sequence of Novosphingobium tardaugens NBRC 16725.</title>
        <authorList>
            <person name="Isaki S."/>
            <person name="Hosoyama A."/>
            <person name="Tsuchikane K."/>
            <person name="Katsumata H."/>
            <person name="Ando Y."/>
            <person name="Yamazaki S."/>
            <person name="Fujita N."/>
        </authorList>
    </citation>
    <scope>NUCLEOTIDE SEQUENCE [LARGE SCALE GENOMIC DNA]</scope>
    <source>
        <strain evidence="4 5">NBRC 16725</strain>
    </source>
</reference>
<dbReference type="SUPFAM" id="SSF51905">
    <property type="entry name" value="FAD/NAD(P)-binding domain"/>
    <property type="match status" value="1"/>
</dbReference>
<sequence>MNTFDTDVLIAGGGPVGMTLALELARHGVRSIVAERNTSTTDHPKMDLTNGRSMELFRRLGIVDKLRAVGVAQSEPLDIVWATGPLGHVLHRFAYPAPQAAAEITRLNNDGSGTREPSMRVSQIVLEPVLKQEIDASPAVDVRFGWKYTTLEQDGESVTATLVNSETGEEVLVRSRYLVGCDGGGSKVRRDLGIDLEGQHAIAQAFMVHFQSEDVDTLGRFGLAYHLQTLKGTMIAQNGRDIFTLHVVGCSPDSDPAELLRDFVGRDFDFDILVANPWTPHVVVATAYRSGRAFLCGDAAHQFVPTGGYGMNTGIGDAIDLGWKLAATITGWGGAALLDSYDTERRITAIRNRDMAFGHLATRLAINEQLALHAADASIDEPDAADRRIALGHAIRDLGNAENESWGIEHGFRYENSAVNVDDGIATDFDPMRCQGHILSGGRLPHVVLNDGRALFDLLGPGFTLVAIGTFDLTGFAEAAADIPATVVSLERESVLERWPSRLILVRPDQHVAWHGTQVPEDWRSIINIATGRSAA</sequence>
<dbReference type="Pfam" id="PF01494">
    <property type="entry name" value="FAD_binding_3"/>
    <property type="match status" value="1"/>
</dbReference>
<dbReference type="Gene3D" id="3.30.9.10">
    <property type="entry name" value="D-Amino Acid Oxidase, subunit A, domain 2"/>
    <property type="match status" value="1"/>
</dbReference>
<dbReference type="NCBIfam" id="NF004780">
    <property type="entry name" value="PRK06126.1"/>
    <property type="match status" value="1"/>
</dbReference>
<keyword evidence="4" id="KW-0560">Oxidoreductase</keyword>
<evidence type="ECO:0000313" key="5">
    <source>
        <dbReference type="Proteomes" id="UP000016568"/>
    </source>
</evidence>
<dbReference type="GO" id="GO:0071949">
    <property type="term" value="F:FAD binding"/>
    <property type="evidence" value="ECO:0007669"/>
    <property type="project" value="InterPro"/>
</dbReference>
<dbReference type="PANTHER" id="PTHR43004">
    <property type="entry name" value="TRK SYSTEM POTASSIUM UPTAKE PROTEIN"/>
    <property type="match status" value="1"/>
</dbReference>
<gene>
    <name evidence="4" type="ORF">NT2_09_00030</name>
</gene>